<gene>
    <name evidence="4" type="ORF">Poli38472_001814</name>
</gene>
<feature type="repeat" description="ANK" evidence="3">
    <location>
        <begin position="137"/>
        <end position="169"/>
    </location>
</feature>
<keyword evidence="1" id="KW-0677">Repeat</keyword>
<feature type="repeat" description="ANK" evidence="3">
    <location>
        <begin position="237"/>
        <end position="269"/>
    </location>
</feature>
<feature type="repeat" description="ANK" evidence="3">
    <location>
        <begin position="170"/>
        <end position="202"/>
    </location>
</feature>
<reference evidence="4" key="1">
    <citation type="submission" date="2019-03" db="EMBL/GenBank/DDBJ databases">
        <title>Long read genome sequence of the mycoparasitic Pythium oligandrum ATCC 38472 isolated from sugarbeet rhizosphere.</title>
        <authorList>
            <person name="Gaulin E."/>
        </authorList>
    </citation>
    <scope>NUCLEOTIDE SEQUENCE</scope>
    <source>
        <strain evidence="4">ATCC 38472_TT</strain>
    </source>
</reference>
<dbReference type="SMART" id="SM00248">
    <property type="entry name" value="ANK"/>
    <property type="match status" value="8"/>
</dbReference>
<feature type="repeat" description="ANK" evidence="3">
    <location>
        <begin position="68"/>
        <end position="100"/>
    </location>
</feature>
<dbReference type="Pfam" id="PF12796">
    <property type="entry name" value="Ank_2"/>
    <property type="match status" value="3"/>
</dbReference>
<dbReference type="PROSITE" id="PS50297">
    <property type="entry name" value="ANK_REP_REGION"/>
    <property type="match status" value="5"/>
</dbReference>
<sequence length="503" mass="54736">MMLLSEAVEQGRVDEVAQWLEREESIVHETNESGQTLLHTACMSGHDNLDVPKLLVSHNADVNAMDMDGVTAFHAASASGRVDLVKFLLEQGADVNAVANEPNGWSTLHFAMVNDSIDVRKFMVGFEGVDINAVDEDGWSVLHAAYKRGDLEIVMILIELGAVKNAVTESGKSVLHAACHGGSVDAVEFVMTMGFDVNAGDHDGWASLQYAMISGTPGVPELLVAVHGADVNAADEDGWSVLHSSCKMGCLEVVEMLFEHDVDASAVTTNGVTVLHSACEGGELDVVKFLVARGLDVIAVNNREGQSVGVFVDRPRHGRQCNGSELENQLAHARAIHDLLGNLGLESGGVLNASKQRPVSPAGMYGLLRALLKIHDPDFQPDKICDLAKLECGMVLQEGGYRWAHRHELLQEPELYRLRVDYASDSMHSLNDTNNNHVPRTAVQPMFYLSDFQASRLASDDARLAHCTWELVDCARSVRLCSGETIQNPHEVLFSRGGRKHSY</sequence>
<dbReference type="PROSITE" id="PS50088">
    <property type="entry name" value="ANK_REPEAT"/>
    <property type="match status" value="6"/>
</dbReference>
<dbReference type="Gene3D" id="1.25.40.20">
    <property type="entry name" value="Ankyrin repeat-containing domain"/>
    <property type="match status" value="2"/>
</dbReference>
<dbReference type="Proteomes" id="UP000794436">
    <property type="component" value="Unassembled WGS sequence"/>
</dbReference>
<dbReference type="PRINTS" id="PR01415">
    <property type="entry name" value="ANKYRIN"/>
</dbReference>
<dbReference type="EMBL" id="SPLM01000001">
    <property type="protein sequence ID" value="TMW69658.1"/>
    <property type="molecule type" value="Genomic_DNA"/>
</dbReference>
<dbReference type="InterPro" id="IPR002110">
    <property type="entry name" value="Ankyrin_rpt"/>
</dbReference>
<dbReference type="PANTHER" id="PTHR24171:SF9">
    <property type="entry name" value="ANKYRIN REPEAT DOMAIN-CONTAINING PROTEIN 39"/>
    <property type="match status" value="1"/>
</dbReference>
<evidence type="ECO:0000256" key="3">
    <source>
        <dbReference type="PROSITE-ProRule" id="PRU00023"/>
    </source>
</evidence>
<feature type="repeat" description="ANK" evidence="3">
    <location>
        <begin position="33"/>
        <end position="67"/>
    </location>
</feature>
<name>A0A8K1FTJ8_PYTOL</name>
<evidence type="ECO:0000256" key="1">
    <source>
        <dbReference type="ARBA" id="ARBA00022737"/>
    </source>
</evidence>
<organism evidence="4 5">
    <name type="scientific">Pythium oligandrum</name>
    <name type="common">Mycoparasitic fungus</name>
    <dbReference type="NCBI Taxonomy" id="41045"/>
    <lineage>
        <taxon>Eukaryota</taxon>
        <taxon>Sar</taxon>
        <taxon>Stramenopiles</taxon>
        <taxon>Oomycota</taxon>
        <taxon>Peronosporomycetes</taxon>
        <taxon>Pythiales</taxon>
        <taxon>Pythiaceae</taxon>
        <taxon>Pythium</taxon>
    </lineage>
</organism>
<accession>A0A8K1FTJ8</accession>
<dbReference type="SUPFAM" id="SSF48403">
    <property type="entry name" value="Ankyrin repeat"/>
    <property type="match status" value="1"/>
</dbReference>
<evidence type="ECO:0000313" key="4">
    <source>
        <dbReference type="EMBL" id="TMW69658.1"/>
    </source>
</evidence>
<dbReference type="OrthoDB" id="93327at2759"/>
<evidence type="ECO:0000313" key="5">
    <source>
        <dbReference type="Proteomes" id="UP000794436"/>
    </source>
</evidence>
<feature type="repeat" description="ANK" evidence="3">
    <location>
        <begin position="270"/>
        <end position="302"/>
    </location>
</feature>
<proteinExistence type="predicted"/>
<dbReference type="AlphaFoldDB" id="A0A8K1FTJ8"/>
<keyword evidence="5" id="KW-1185">Reference proteome</keyword>
<dbReference type="PANTHER" id="PTHR24171">
    <property type="entry name" value="ANKYRIN REPEAT DOMAIN-CONTAINING PROTEIN 39-RELATED"/>
    <property type="match status" value="1"/>
</dbReference>
<keyword evidence="2 3" id="KW-0040">ANK repeat</keyword>
<protein>
    <recommendedName>
        <fullName evidence="6">Ankyrin repeat protein</fullName>
    </recommendedName>
</protein>
<comment type="caution">
    <text evidence="4">The sequence shown here is derived from an EMBL/GenBank/DDBJ whole genome shotgun (WGS) entry which is preliminary data.</text>
</comment>
<evidence type="ECO:0000256" key="2">
    <source>
        <dbReference type="ARBA" id="ARBA00023043"/>
    </source>
</evidence>
<evidence type="ECO:0008006" key="6">
    <source>
        <dbReference type="Google" id="ProtNLM"/>
    </source>
</evidence>
<dbReference type="InterPro" id="IPR036770">
    <property type="entry name" value="Ankyrin_rpt-contain_sf"/>
</dbReference>